<gene>
    <name evidence="2" type="ORF">PGQ11_009348</name>
</gene>
<evidence type="ECO:0008006" key="4">
    <source>
        <dbReference type="Google" id="ProtNLM"/>
    </source>
</evidence>
<dbReference type="EMBL" id="JAPCWZ010000005">
    <property type="protein sequence ID" value="KAK8863113.1"/>
    <property type="molecule type" value="Genomic_DNA"/>
</dbReference>
<organism evidence="2 3">
    <name type="scientific">Apiospora arundinis</name>
    <dbReference type="NCBI Taxonomy" id="335852"/>
    <lineage>
        <taxon>Eukaryota</taxon>
        <taxon>Fungi</taxon>
        <taxon>Dikarya</taxon>
        <taxon>Ascomycota</taxon>
        <taxon>Pezizomycotina</taxon>
        <taxon>Sordariomycetes</taxon>
        <taxon>Xylariomycetidae</taxon>
        <taxon>Amphisphaeriales</taxon>
        <taxon>Apiosporaceae</taxon>
        <taxon>Apiospora</taxon>
    </lineage>
</organism>
<accession>A0ABR2IIN0</accession>
<evidence type="ECO:0000313" key="3">
    <source>
        <dbReference type="Proteomes" id="UP001390339"/>
    </source>
</evidence>
<reference evidence="2 3" key="1">
    <citation type="journal article" date="2024" name="IMA Fungus">
        <title>Apiospora arundinis, a panoply of carbohydrate-active enzymes and secondary metabolites.</title>
        <authorList>
            <person name="Sorensen T."/>
            <person name="Petersen C."/>
            <person name="Muurmann A.T."/>
            <person name="Christiansen J.V."/>
            <person name="Brundto M.L."/>
            <person name="Overgaard C.K."/>
            <person name="Boysen A.T."/>
            <person name="Wollenberg R.D."/>
            <person name="Larsen T.O."/>
            <person name="Sorensen J.L."/>
            <person name="Nielsen K.L."/>
            <person name="Sondergaard T.E."/>
        </authorList>
    </citation>
    <scope>NUCLEOTIDE SEQUENCE [LARGE SCALE GENOMIC DNA]</scope>
    <source>
        <strain evidence="2 3">AAU 773</strain>
    </source>
</reference>
<protein>
    <recommendedName>
        <fullName evidence="4">Cyanovirin-N domain-containing protein</fullName>
    </recommendedName>
</protein>
<keyword evidence="1" id="KW-0732">Signal</keyword>
<comment type="caution">
    <text evidence="2">The sequence shown here is derived from an EMBL/GenBank/DDBJ whole genome shotgun (WGS) entry which is preliminary data.</text>
</comment>
<dbReference type="Proteomes" id="UP001390339">
    <property type="component" value="Unassembled WGS sequence"/>
</dbReference>
<name>A0ABR2IIN0_9PEZI</name>
<sequence length="158" mass="17364">MVIFTYILAFVVGFAFAGTMQDLCMQWHLDSDDAGPAIFVECLDPDSVDTGTPNLRCSQLPLKTCYGVDSNNTLQPLDNAITDVSQLRGLDTCQNFTIGVPIGYDDNLGSLRMNVTCDDNDNSWVTSSVWLNATITTDHALLNCFGTDGDYRSCWGER</sequence>
<dbReference type="Gene3D" id="2.30.60.10">
    <property type="entry name" value="Cyanovirin-N"/>
    <property type="match status" value="1"/>
</dbReference>
<feature type="signal peptide" evidence="1">
    <location>
        <begin position="1"/>
        <end position="17"/>
    </location>
</feature>
<proteinExistence type="predicted"/>
<evidence type="ECO:0000313" key="2">
    <source>
        <dbReference type="EMBL" id="KAK8863113.1"/>
    </source>
</evidence>
<keyword evidence="3" id="KW-1185">Reference proteome</keyword>
<feature type="chain" id="PRO_5045122736" description="Cyanovirin-N domain-containing protein" evidence="1">
    <location>
        <begin position="18"/>
        <end position="158"/>
    </location>
</feature>
<dbReference type="SUPFAM" id="SSF51322">
    <property type="entry name" value="Cyanovirin-N"/>
    <property type="match status" value="1"/>
</dbReference>
<dbReference type="InterPro" id="IPR036673">
    <property type="entry name" value="Cyanovirin-N_sf"/>
</dbReference>
<evidence type="ECO:0000256" key="1">
    <source>
        <dbReference type="SAM" id="SignalP"/>
    </source>
</evidence>